<evidence type="ECO:0000313" key="8">
    <source>
        <dbReference type="Proteomes" id="UP000499080"/>
    </source>
</evidence>
<evidence type="ECO:0000256" key="4">
    <source>
        <dbReference type="ARBA" id="ARBA00035656"/>
    </source>
</evidence>
<dbReference type="PANTHER" id="PTHR31144">
    <property type="entry name" value="UPF0602 PROTEIN C4ORF47"/>
    <property type="match status" value="1"/>
</dbReference>
<evidence type="ECO:0000256" key="2">
    <source>
        <dbReference type="ARBA" id="ARBA00022490"/>
    </source>
</evidence>
<evidence type="ECO:0000256" key="6">
    <source>
        <dbReference type="SAM" id="MobiDB-lite"/>
    </source>
</evidence>
<accession>A0A4Y2RPF6</accession>
<gene>
    <name evidence="7" type="primary">CD047_0</name>
    <name evidence="7" type="ORF">AVEN_7314_1</name>
</gene>
<dbReference type="EMBL" id="BGPR01017924">
    <property type="protein sequence ID" value="GBN77712.1"/>
    <property type="molecule type" value="Genomic_DNA"/>
</dbReference>
<sequence length="319" mass="36921">MDKTEEKEGPDLDRIGLFKEMSYLEYIPPKIDFNEASKKGKQMMTNCTKSKNATQDGYFDASYPRVFEGEAYMDPIRLRRLHRLEQDKKIREGKFLFSNPPKKPCGSGSNYGTFDDYVGKTEYFSSHPRDVEESSPPKKNFYVNPGKKGTGYGYPNLTIGKVPPYFLDEEYEELKNAEHTPKRPEARPFEPYRAGLFQQEYFDPNPYRNDEELPPQDEDEEKEEEEKKPIFVPTNPAKKDGGMKAGCLNKFPEYKGEPYPKADLVPRGVKRHVNKENQMFRPVPGPKPYPIRSIITKNVERKVTPLNFPTIKGVVYCKK</sequence>
<dbReference type="Pfam" id="PF15239">
    <property type="entry name" value="CFAP96-like"/>
    <property type="match status" value="1"/>
</dbReference>
<protein>
    <recommendedName>
        <fullName evidence="5">Cilia-and flagella-associated protein 96</fullName>
    </recommendedName>
</protein>
<dbReference type="OrthoDB" id="283553at2759"/>
<feature type="region of interest" description="Disordered" evidence="6">
    <location>
        <begin position="259"/>
        <end position="287"/>
    </location>
</feature>
<keyword evidence="8" id="KW-1185">Reference proteome</keyword>
<comment type="similarity">
    <text evidence="4">Belongs to the CFAP96 family.</text>
</comment>
<feature type="compositionally biased region" description="Acidic residues" evidence="6">
    <location>
        <begin position="212"/>
        <end position="224"/>
    </location>
</feature>
<dbReference type="GO" id="GO:0005881">
    <property type="term" value="C:cytoplasmic microtubule"/>
    <property type="evidence" value="ECO:0007669"/>
    <property type="project" value="TreeGrafter"/>
</dbReference>
<comment type="caution">
    <text evidence="7">The sequence shown here is derived from an EMBL/GenBank/DDBJ whole genome shotgun (WGS) entry which is preliminary data.</text>
</comment>
<dbReference type="InterPro" id="IPR029358">
    <property type="entry name" value="CFAP96"/>
</dbReference>
<evidence type="ECO:0000256" key="3">
    <source>
        <dbReference type="ARBA" id="ARBA00023212"/>
    </source>
</evidence>
<comment type="subcellular location">
    <subcellularLocation>
        <location evidence="1">Cytoplasm</location>
        <location evidence="1">Cytoskeleton</location>
        <location evidence="1">Microtubule organizing center</location>
        <location evidence="1">Centrosome</location>
    </subcellularLocation>
</comment>
<name>A0A4Y2RPF6_ARAVE</name>
<dbReference type="Proteomes" id="UP000499080">
    <property type="component" value="Unassembled WGS sequence"/>
</dbReference>
<evidence type="ECO:0000256" key="1">
    <source>
        <dbReference type="ARBA" id="ARBA00004300"/>
    </source>
</evidence>
<dbReference type="PANTHER" id="PTHR31144:SF1">
    <property type="entry name" value="UPF0602 PROTEIN C4ORF47"/>
    <property type="match status" value="1"/>
</dbReference>
<proteinExistence type="inferred from homology"/>
<keyword evidence="3" id="KW-0206">Cytoskeleton</keyword>
<evidence type="ECO:0000256" key="5">
    <source>
        <dbReference type="ARBA" id="ARBA00035693"/>
    </source>
</evidence>
<evidence type="ECO:0000313" key="7">
    <source>
        <dbReference type="EMBL" id="GBN77712.1"/>
    </source>
</evidence>
<dbReference type="AlphaFoldDB" id="A0A4Y2RPF6"/>
<feature type="region of interest" description="Disordered" evidence="6">
    <location>
        <begin position="202"/>
        <end position="244"/>
    </location>
</feature>
<organism evidence="7 8">
    <name type="scientific">Araneus ventricosus</name>
    <name type="common">Orbweaver spider</name>
    <name type="synonym">Epeira ventricosa</name>
    <dbReference type="NCBI Taxonomy" id="182803"/>
    <lineage>
        <taxon>Eukaryota</taxon>
        <taxon>Metazoa</taxon>
        <taxon>Ecdysozoa</taxon>
        <taxon>Arthropoda</taxon>
        <taxon>Chelicerata</taxon>
        <taxon>Arachnida</taxon>
        <taxon>Araneae</taxon>
        <taxon>Araneomorphae</taxon>
        <taxon>Entelegynae</taxon>
        <taxon>Araneoidea</taxon>
        <taxon>Araneidae</taxon>
        <taxon>Araneus</taxon>
    </lineage>
</organism>
<reference evidence="7 8" key="1">
    <citation type="journal article" date="2019" name="Sci. Rep.">
        <title>Orb-weaving spider Araneus ventricosus genome elucidates the spidroin gene catalogue.</title>
        <authorList>
            <person name="Kono N."/>
            <person name="Nakamura H."/>
            <person name="Ohtoshi R."/>
            <person name="Moran D.A.P."/>
            <person name="Shinohara A."/>
            <person name="Yoshida Y."/>
            <person name="Fujiwara M."/>
            <person name="Mori M."/>
            <person name="Tomita M."/>
            <person name="Arakawa K."/>
        </authorList>
    </citation>
    <scope>NUCLEOTIDE SEQUENCE [LARGE SCALE GENOMIC DNA]</scope>
</reference>
<keyword evidence="2" id="KW-0963">Cytoplasm</keyword>
<dbReference type="GO" id="GO:0005813">
    <property type="term" value="C:centrosome"/>
    <property type="evidence" value="ECO:0007669"/>
    <property type="project" value="UniProtKB-SubCell"/>
</dbReference>